<dbReference type="EC" id="2.7.7.49" evidence="1"/>
<sequence>MSWLRDTGAFIVKERYPETDHPFIIRHLLTDDALDYYLAHEDMIFNFYDLRKLLLHKQNVLAPLRTLPSLDSIATLSLTAAPPFLTSTQIPTSTTDKTTAMTTYTFAQSLEDLTQNDIRKTIIEDLQRNTAKFTGEHRQDVIKWLKTIEIKFDTAEIPTAKKFYLIPQLLDKEALDWFQEHKTNFNNSWSIFTEHFKRTFDSPNRARIAMQKLHSYTQSPYQDVRSFCSEMRKLFSEADPQMSSTMKLELLLAKVKPSYRLDLLKQKPKDPTEFETLAQDIENIYLVNEAIEQNTQFNMTEPVTDGPVSTTSPSYPSKPFLLYAKLIVNNVPLQTLIDTGASATCISFNTLQRMSNFRYIDTTVSSFVLADGVIPLQSNGSVELSMQFGNELIKFHAFVIKKLCVDLIIGMDFLIIFNANIDVKSQYLSLETFGRRTSIRLDDQSRRPLLPLHARHATIVPPHSTMAILASTPISSLSAYFMPTSSFIEHPNLSSTQKIVTVQHHHSHLLVTNSSDAPEHIPEFFCFGYLLSNPVGSQNFFNQIALLCRRYNEKKNQQTFNRTVTYSQLPQRLFNDSKRLYRSTPSINHVTLNTLPRFSSSQFQQTRDLLVNHLLDHDNKDRLLALLAQFSQLFDNSRHNISNIVVENVFNTVPHSPPSFRPHRNPHHREETQRLIDEFLEAGMIQESNSPYAAPAFIVPRKDNRPGRLVVDYRALNKITIPDASPLPHMEDLLQELGKGYKYFSRLDLKSGYHQFRIPTADRPKTAFVVSQGHYEFRVFSMGPQNAPAAFQKTMYAVMKSCREFCHVFLDDIIICSKSFDEHINHLKLAFDALAKQKLVLNASKCELAVQRVVVLGHTVSDTAIAPTIDAIQAILDLKEPRTLKETNKFLGGIAYYRKFVPHFSHIAAPIHRISNLTKDRKHLFKWTVEHSNTFHALKHLLTTAPLFLHFPIDDFPLHLATDASGTATRGVLFQDVNGERHNLFYHSKVLSPTEQKYSVPEKEALTIYHCLQRMRTLVLGRTVYIHTDHCPICGMLQKPVNNRRIERVANLIQEYRIAEMKHINGKSNCLADYLSRPSDDPLFDVDYGLESKLPCSTSSNLPNPCQPSKNILAYMTLRPRQKIPALGVSSLDKDDDLHGNRTHTSCYPGSCPKPIRLEDTSCSSL</sequence>
<dbReference type="FunFam" id="3.30.70.270:FF:000020">
    <property type="entry name" value="Transposon Tf2-6 polyprotein-like Protein"/>
    <property type="match status" value="1"/>
</dbReference>
<dbReference type="AlphaFoldDB" id="A0A816WTH9"/>
<dbReference type="InterPro" id="IPR041373">
    <property type="entry name" value="RT_RNaseH"/>
</dbReference>
<name>A0A816WTH9_9BILA</name>
<organism evidence="9 10">
    <name type="scientific">Rotaria magnacalcarata</name>
    <dbReference type="NCBI Taxonomy" id="392030"/>
    <lineage>
        <taxon>Eukaryota</taxon>
        <taxon>Metazoa</taxon>
        <taxon>Spiralia</taxon>
        <taxon>Gnathifera</taxon>
        <taxon>Rotifera</taxon>
        <taxon>Eurotatoria</taxon>
        <taxon>Bdelloidea</taxon>
        <taxon>Philodinida</taxon>
        <taxon>Philodinidae</taxon>
        <taxon>Rotaria</taxon>
    </lineage>
</organism>
<gene>
    <name evidence="9" type="ORF">XDN619_LOCUS26169</name>
</gene>
<keyword evidence="2" id="KW-0808">Transferase</keyword>
<accession>A0A816WTH9</accession>
<dbReference type="Proteomes" id="UP000663887">
    <property type="component" value="Unassembled WGS sequence"/>
</dbReference>
<dbReference type="GO" id="GO:0004519">
    <property type="term" value="F:endonuclease activity"/>
    <property type="evidence" value="ECO:0007669"/>
    <property type="project" value="UniProtKB-KW"/>
</dbReference>
<dbReference type="InterPro" id="IPR050951">
    <property type="entry name" value="Retrovirus_Pol_polyprotein"/>
</dbReference>
<comment type="caution">
    <text evidence="9">The sequence shown here is derived from an EMBL/GenBank/DDBJ whole genome shotgun (WGS) entry which is preliminary data.</text>
</comment>
<dbReference type="SUPFAM" id="SSF56672">
    <property type="entry name" value="DNA/RNA polymerases"/>
    <property type="match status" value="1"/>
</dbReference>
<evidence type="ECO:0000313" key="10">
    <source>
        <dbReference type="Proteomes" id="UP000663887"/>
    </source>
</evidence>
<evidence type="ECO:0000256" key="5">
    <source>
        <dbReference type="ARBA" id="ARBA00022759"/>
    </source>
</evidence>
<evidence type="ECO:0000313" key="9">
    <source>
        <dbReference type="EMBL" id="CAF2137913.1"/>
    </source>
</evidence>
<keyword evidence="7" id="KW-0695">RNA-directed DNA polymerase</keyword>
<evidence type="ECO:0000256" key="7">
    <source>
        <dbReference type="ARBA" id="ARBA00022918"/>
    </source>
</evidence>
<evidence type="ECO:0000259" key="8">
    <source>
        <dbReference type="PROSITE" id="PS50878"/>
    </source>
</evidence>
<dbReference type="InterPro" id="IPR045358">
    <property type="entry name" value="Ty3_capsid"/>
</dbReference>
<dbReference type="CDD" id="cd00303">
    <property type="entry name" value="retropepsin_like"/>
    <property type="match status" value="1"/>
</dbReference>
<reference evidence="9" key="1">
    <citation type="submission" date="2021-02" db="EMBL/GenBank/DDBJ databases">
        <authorList>
            <person name="Nowell W R."/>
        </authorList>
    </citation>
    <scope>NUCLEOTIDE SEQUENCE</scope>
</reference>
<keyword evidence="6" id="KW-0378">Hydrolase</keyword>
<keyword evidence="4" id="KW-0540">Nuclease</keyword>
<evidence type="ECO:0000256" key="6">
    <source>
        <dbReference type="ARBA" id="ARBA00022801"/>
    </source>
</evidence>
<dbReference type="InterPro" id="IPR043128">
    <property type="entry name" value="Rev_trsase/Diguanyl_cyclase"/>
</dbReference>
<proteinExistence type="predicted"/>
<evidence type="ECO:0000256" key="2">
    <source>
        <dbReference type="ARBA" id="ARBA00022679"/>
    </source>
</evidence>
<keyword evidence="3" id="KW-0548">Nucleotidyltransferase</keyword>
<dbReference type="Gene3D" id="3.10.10.10">
    <property type="entry name" value="HIV Type 1 Reverse Transcriptase, subunit A, domain 1"/>
    <property type="match status" value="1"/>
</dbReference>
<dbReference type="Pfam" id="PF00078">
    <property type="entry name" value="RVT_1"/>
    <property type="match status" value="1"/>
</dbReference>
<dbReference type="Gene3D" id="3.30.70.270">
    <property type="match status" value="2"/>
</dbReference>
<evidence type="ECO:0000256" key="4">
    <source>
        <dbReference type="ARBA" id="ARBA00022722"/>
    </source>
</evidence>
<dbReference type="GO" id="GO:0004190">
    <property type="term" value="F:aspartic-type endopeptidase activity"/>
    <property type="evidence" value="ECO:0007669"/>
    <property type="project" value="InterPro"/>
</dbReference>
<feature type="domain" description="Reverse transcriptase" evidence="8">
    <location>
        <begin position="680"/>
        <end position="860"/>
    </location>
</feature>
<keyword evidence="5" id="KW-0255">Endonuclease</keyword>
<dbReference type="PROSITE" id="PS50878">
    <property type="entry name" value="RT_POL"/>
    <property type="match status" value="1"/>
</dbReference>
<dbReference type="InterPro" id="IPR000477">
    <property type="entry name" value="RT_dom"/>
</dbReference>
<dbReference type="CDD" id="cd09274">
    <property type="entry name" value="RNase_HI_RT_Ty3"/>
    <property type="match status" value="1"/>
</dbReference>
<dbReference type="GO" id="GO:0003964">
    <property type="term" value="F:RNA-directed DNA polymerase activity"/>
    <property type="evidence" value="ECO:0007669"/>
    <property type="project" value="UniProtKB-KW"/>
</dbReference>
<dbReference type="Pfam" id="PF19259">
    <property type="entry name" value="Ty3_capsid"/>
    <property type="match status" value="1"/>
</dbReference>
<dbReference type="Pfam" id="PF17917">
    <property type="entry name" value="RT_RNaseH"/>
    <property type="match status" value="1"/>
</dbReference>
<dbReference type="PANTHER" id="PTHR37984">
    <property type="entry name" value="PROTEIN CBG26694"/>
    <property type="match status" value="1"/>
</dbReference>
<dbReference type="SUPFAM" id="SSF50630">
    <property type="entry name" value="Acid proteases"/>
    <property type="match status" value="1"/>
</dbReference>
<dbReference type="Pfam" id="PF13975">
    <property type="entry name" value="gag-asp_proteas"/>
    <property type="match status" value="1"/>
</dbReference>
<protein>
    <recommendedName>
        <fullName evidence="1">RNA-directed DNA polymerase</fullName>
        <ecNumber evidence="1">2.7.7.49</ecNumber>
    </recommendedName>
</protein>
<dbReference type="GO" id="GO:0006508">
    <property type="term" value="P:proteolysis"/>
    <property type="evidence" value="ECO:0007669"/>
    <property type="project" value="InterPro"/>
</dbReference>
<evidence type="ECO:0000256" key="3">
    <source>
        <dbReference type="ARBA" id="ARBA00022695"/>
    </source>
</evidence>
<dbReference type="InterPro" id="IPR043502">
    <property type="entry name" value="DNA/RNA_pol_sf"/>
</dbReference>
<dbReference type="InterPro" id="IPR021109">
    <property type="entry name" value="Peptidase_aspartic_dom_sf"/>
</dbReference>
<dbReference type="Gene3D" id="3.10.20.370">
    <property type="match status" value="1"/>
</dbReference>
<dbReference type="CDD" id="cd01647">
    <property type="entry name" value="RT_LTR"/>
    <property type="match status" value="1"/>
</dbReference>
<evidence type="ECO:0000256" key="1">
    <source>
        <dbReference type="ARBA" id="ARBA00012493"/>
    </source>
</evidence>
<dbReference type="EMBL" id="CAJNRG010012167">
    <property type="protein sequence ID" value="CAF2137913.1"/>
    <property type="molecule type" value="Genomic_DNA"/>
</dbReference>
<dbReference type="Gene3D" id="2.40.70.10">
    <property type="entry name" value="Acid Proteases"/>
    <property type="match status" value="1"/>
</dbReference>
<dbReference type="PANTHER" id="PTHR37984:SF5">
    <property type="entry name" value="PROTEIN NYNRIN-LIKE"/>
    <property type="match status" value="1"/>
</dbReference>